<dbReference type="NCBIfam" id="TIGR03541">
    <property type="entry name" value="reg_near_HchA"/>
    <property type="match status" value="1"/>
</dbReference>
<gene>
    <name evidence="5" type="ORF">H4C44_00720</name>
</gene>
<dbReference type="InterPro" id="IPR019941">
    <property type="entry name" value="Tscrpt_reg_LuxR_HchA-assoc"/>
</dbReference>
<name>A0A7W2JF32_9PSED</name>
<evidence type="ECO:0000259" key="4">
    <source>
        <dbReference type="PROSITE" id="PS50043"/>
    </source>
</evidence>
<dbReference type="Gene3D" id="1.10.10.10">
    <property type="entry name" value="Winged helix-like DNA-binding domain superfamily/Winged helix DNA-binding domain"/>
    <property type="match status" value="1"/>
</dbReference>
<dbReference type="GO" id="GO:0006355">
    <property type="term" value="P:regulation of DNA-templated transcription"/>
    <property type="evidence" value="ECO:0007669"/>
    <property type="project" value="InterPro"/>
</dbReference>
<dbReference type="InterPro" id="IPR005143">
    <property type="entry name" value="TF_LuxR_autoind-bd_dom"/>
</dbReference>
<evidence type="ECO:0000256" key="2">
    <source>
        <dbReference type="ARBA" id="ARBA00023125"/>
    </source>
</evidence>
<protein>
    <submittedName>
        <fullName evidence="5">Autoinducer binding domain-containing protein</fullName>
    </submittedName>
</protein>
<dbReference type="Pfam" id="PF03472">
    <property type="entry name" value="Autoind_bind"/>
    <property type="match status" value="1"/>
</dbReference>
<dbReference type="PRINTS" id="PR00038">
    <property type="entry name" value="HTHLUXR"/>
</dbReference>
<sequence>MTCGVAEVAMQVALAVERATTLAGVQDALRPFAMRLGYDRFVLFSVRAVADALVDRVYWVEGDWWGDGQAIDARTYLTRCPVTRHILEARAPFFWTKTCDEKGERYRVVRRPAGAGVHGLQLPVFGPQGLEGAMSLGGARIDSSPEARLMLAMVATAAFHTARRLLQPPLAASATQLSAREREVLRWTAAGSRQADIAATLGLSERTVENHLRAARRRLGVATTAQAIKIALHNGELGSRPE</sequence>
<evidence type="ECO:0000256" key="3">
    <source>
        <dbReference type="ARBA" id="ARBA00023163"/>
    </source>
</evidence>
<dbReference type="Pfam" id="PF00196">
    <property type="entry name" value="GerE"/>
    <property type="match status" value="1"/>
</dbReference>
<dbReference type="PANTHER" id="PTHR44688:SF16">
    <property type="entry name" value="DNA-BINDING TRANSCRIPTIONAL ACTIVATOR DEVR_DOSR"/>
    <property type="match status" value="1"/>
</dbReference>
<dbReference type="GO" id="GO:0003677">
    <property type="term" value="F:DNA binding"/>
    <property type="evidence" value="ECO:0007669"/>
    <property type="project" value="UniProtKB-KW"/>
</dbReference>
<dbReference type="Gene3D" id="3.30.450.80">
    <property type="entry name" value="Transcription factor LuxR-like, autoinducer-binding domain"/>
    <property type="match status" value="1"/>
</dbReference>
<evidence type="ECO:0000256" key="1">
    <source>
        <dbReference type="ARBA" id="ARBA00023015"/>
    </source>
</evidence>
<dbReference type="CDD" id="cd06170">
    <property type="entry name" value="LuxR_C_like"/>
    <property type="match status" value="1"/>
</dbReference>
<dbReference type="EMBL" id="JACGCU010000001">
    <property type="protein sequence ID" value="MBA6057700.1"/>
    <property type="molecule type" value="Genomic_DNA"/>
</dbReference>
<organism evidence="5 6">
    <name type="scientific">Pseudomonas juntendi</name>
    <dbReference type="NCBI Taxonomy" id="2666183"/>
    <lineage>
        <taxon>Bacteria</taxon>
        <taxon>Pseudomonadati</taxon>
        <taxon>Pseudomonadota</taxon>
        <taxon>Gammaproteobacteria</taxon>
        <taxon>Pseudomonadales</taxon>
        <taxon>Pseudomonadaceae</taxon>
        <taxon>Pseudomonas</taxon>
    </lineage>
</organism>
<proteinExistence type="predicted"/>
<keyword evidence="3" id="KW-0804">Transcription</keyword>
<dbReference type="InterPro" id="IPR036693">
    <property type="entry name" value="TF_LuxR_autoind-bd_dom_sf"/>
</dbReference>
<evidence type="ECO:0000313" key="6">
    <source>
        <dbReference type="Proteomes" id="UP000556620"/>
    </source>
</evidence>
<dbReference type="InterPro" id="IPR016032">
    <property type="entry name" value="Sig_transdc_resp-reg_C-effctor"/>
</dbReference>
<reference evidence="5 6" key="1">
    <citation type="submission" date="2020-07" db="EMBL/GenBank/DDBJ databases">
        <title>Diversity of carbapenemase encoding genes among Pseudomonas putida group clinical isolates in a tertiary Brazilian hospital.</title>
        <authorList>
            <person name="Alberto-Lei F."/>
            <person name="Nodari C.S."/>
            <person name="Streling A.P."/>
            <person name="Paulino J.T."/>
            <person name="Bessa-Neto F.O."/>
            <person name="Cayo R."/>
            <person name="Gales A.C."/>
        </authorList>
    </citation>
    <scope>NUCLEOTIDE SEQUENCE [LARGE SCALE GENOMIC DNA]</scope>
    <source>
        <strain evidence="5 6">14535</strain>
    </source>
</reference>
<dbReference type="RefSeq" id="WP_182364767.1">
    <property type="nucleotide sequence ID" value="NZ_BQIO01000006.1"/>
</dbReference>
<dbReference type="SMART" id="SM00421">
    <property type="entry name" value="HTH_LUXR"/>
    <property type="match status" value="1"/>
</dbReference>
<evidence type="ECO:0000313" key="5">
    <source>
        <dbReference type="EMBL" id="MBA6057700.1"/>
    </source>
</evidence>
<dbReference type="PROSITE" id="PS50043">
    <property type="entry name" value="HTH_LUXR_2"/>
    <property type="match status" value="1"/>
</dbReference>
<dbReference type="InterPro" id="IPR036388">
    <property type="entry name" value="WH-like_DNA-bd_sf"/>
</dbReference>
<dbReference type="SUPFAM" id="SSF75516">
    <property type="entry name" value="Pheromone-binding domain of LuxR-like quorum-sensing transcription factors"/>
    <property type="match status" value="1"/>
</dbReference>
<dbReference type="Proteomes" id="UP000556620">
    <property type="component" value="Unassembled WGS sequence"/>
</dbReference>
<dbReference type="SUPFAM" id="SSF46894">
    <property type="entry name" value="C-terminal effector domain of the bipartite response regulators"/>
    <property type="match status" value="1"/>
</dbReference>
<keyword evidence="2" id="KW-0238">DNA-binding</keyword>
<accession>A0A7W2JF32</accession>
<keyword evidence="1" id="KW-0805">Transcription regulation</keyword>
<dbReference type="AlphaFoldDB" id="A0A7W2JF32"/>
<comment type="caution">
    <text evidence="5">The sequence shown here is derived from an EMBL/GenBank/DDBJ whole genome shotgun (WGS) entry which is preliminary data.</text>
</comment>
<dbReference type="InterPro" id="IPR000792">
    <property type="entry name" value="Tscrpt_reg_LuxR_C"/>
</dbReference>
<feature type="domain" description="HTH luxR-type" evidence="4">
    <location>
        <begin position="170"/>
        <end position="235"/>
    </location>
</feature>
<dbReference type="PANTHER" id="PTHR44688">
    <property type="entry name" value="DNA-BINDING TRANSCRIPTIONAL ACTIVATOR DEVR_DOSR"/>
    <property type="match status" value="1"/>
</dbReference>